<dbReference type="AlphaFoldDB" id="A0A9N9J9H5"/>
<name>A0A9N9J9H5_9GLOM</name>
<dbReference type="Proteomes" id="UP000789396">
    <property type="component" value="Unassembled WGS sequence"/>
</dbReference>
<reference evidence="1" key="1">
    <citation type="submission" date="2021-06" db="EMBL/GenBank/DDBJ databases">
        <authorList>
            <person name="Kallberg Y."/>
            <person name="Tangrot J."/>
            <person name="Rosling A."/>
        </authorList>
    </citation>
    <scope>NUCLEOTIDE SEQUENCE</scope>
    <source>
        <strain evidence="1">IN212</strain>
    </source>
</reference>
<accession>A0A9N9J9H5</accession>
<evidence type="ECO:0000313" key="2">
    <source>
        <dbReference type="Proteomes" id="UP000789396"/>
    </source>
</evidence>
<proteinExistence type="predicted"/>
<organism evidence="1 2">
    <name type="scientific">Racocetra fulgida</name>
    <dbReference type="NCBI Taxonomy" id="60492"/>
    <lineage>
        <taxon>Eukaryota</taxon>
        <taxon>Fungi</taxon>
        <taxon>Fungi incertae sedis</taxon>
        <taxon>Mucoromycota</taxon>
        <taxon>Glomeromycotina</taxon>
        <taxon>Glomeromycetes</taxon>
        <taxon>Diversisporales</taxon>
        <taxon>Gigasporaceae</taxon>
        <taxon>Racocetra</taxon>
    </lineage>
</organism>
<comment type="caution">
    <text evidence="1">The sequence shown here is derived from an EMBL/GenBank/DDBJ whole genome shotgun (WGS) entry which is preliminary data.</text>
</comment>
<evidence type="ECO:0000313" key="1">
    <source>
        <dbReference type="EMBL" id="CAG8771956.1"/>
    </source>
</evidence>
<keyword evidence="2" id="KW-1185">Reference proteome</keyword>
<gene>
    <name evidence="1" type="ORF">RFULGI_LOCUS15121</name>
</gene>
<sequence>MAWKEHLKDIDKIIKKLLQNSIIDSINKVSALFNTIDLSEIINVSMLDNSEDDIKEF</sequence>
<protein>
    <submittedName>
        <fullName evidence="1">3924_t:CDS:1</fullName>
    </submittedName>
</protein>
<dbReference type="EMBL" id="CAJVPZ010047074">
    <property type="protein sequence ID" value="CAG8771956.1"/>
    <property type="molecule type" value="Genomic_DNA"/>
</dbReference>
<feature type="non-terminal residue" evidence="1">
    <location>
        <position position="57"/>
    </location>
</feature>